<evidence type="ECO:0000256" key="1">
    <source>
        <dbReference type="SAM" id="MobiDB-lite"/>
    </source>
</evidence>
<dbReference type="PANTHER" id="PTHR43712">
    <property type="entry name" value="PUTATIVE (AFU_ORTHOLOGUE AFUA_4G14580)-RELATED"/>
    <property type="match status" value="1"/>
</dbReference>
<gene>
    <name evidence="2" type="ORF">N657DRAFT_684264</name>
</gene>
<evidence type="ECO:0008006" key="4">
    <source>
        <dbReference type="Google" id="ProtNLM"/>
    </source>
</evidence>
<keyword evidence="3" id="KW-1185">Reference proteome</keyword>
<dbReference type="AlphaFoldDB" id="A0AAN6TS55"/>
<evidence type="ECO:0000313" key="2">
    <source>
        <dbReference type="EMBL" id="KAK4119628.1"/>
    </source>
</evidence>
<reference evidence="2" key="1">
    <citation type="journal article" date="2023" name="Mol. Phylogenet. Evol.">
        <title>Genome-scale phylogeny and comparative genomics of the fungal order Sordariales.</title>
        <authorList>
            <person name="Hensen N."/>
            <person name="Bonometti L."/>
            <person name="Westerberg I."/>
            <person name="Brannstrom I.O."/>
            <person name="Guillou S."/>
            <person name="Cros-Aarteil S."/>
            <person name="Calhoun S."/>
            <person name="Haridas S."/>
            <person name="Kuo A."/>
            <person name="Mondo S."/>
            <person name="Pangilinan J."/>
            <person name="Riley R."/>
            <person name="LaButti K."/>
            <person name="Andreopoulos B."/>
            <person name="Lipzen A."/>
            <person name="Chen C."/>
            <person name="Yan M."/>
            <person name="Daum C."/>
            <person name="Ng V."/>
            <person name="Clum A."/>
            <person name="Steindorff A."/>
            <person name="Ohm R.A."/>
            <person name="Martin F."/>
            <person name="Silar P."/>
            <person name="Natvig D.O."/>
            <person name="Lalanne C."/>
            <person name="Gautier V."/>
            <person name="Ament-Velasquez S.L."/>
            <person name="Kruys A."/>
            <person name="Hutchinson M.I."/>
            <person name="Powell A.J."/>
            <person name="Barry K."/>
            <person name="Miller A.N."/>
            <person name="Grigoriev I.V."/>
            <person name="Debuchy R."/>
            <person name="Gladieux P."/>
            <person name="Hiltunen Thoren M."/>
            <person name="Johannesson H."/>
        </authorList>
    </citation>
    <scope>NUCLEOTIDE SEQUENCE</scope>
    <source>
        <strain evidence="2">CBS 731.68</strain>
    </source>
</reference>
<feature type="region of interest" description="Disordered" evidence="1">
    <location>
        <begin position="84"/>
        <end position="105"/>
    </location>
</feature>
<dbReference type="GeneID" id="87833427"/>
<feature type="region of interest" description="Disordered" evidence="1">
    <location>
        <begin position="39"/>
        <end position="58"/>
    </location>
</feature>
<proteinExistence type="predicted"/>
<evidence type="ECO:0000313" key="3">
    <source>
        <dbReference type="Proteomes" id="UP001302602"/>
    </source>
</evidence>
<protein>
    <recommendedName>
        <fullName evidence="4">O-methyltransferase</fullName>
    </recommendedName>
</protein>
<dbReference type="RefSeq" id="XP_062643401.1">
    <property type="nucleotide sequence ID" value="XM_062796659.1"/>
</dbReference>
<dbReference type="Proteomes" id="UP001302602">
    <property type="component" value="Unassembled WGS sequence"/>
</dbReference>
<sequence length="293" mass="32312">MPDCGVRIVRAERRLLHRECCLLEFVHADYADNTKGIYQSLGQGHPRQAPGRQPQLAEPTVAEPELVGRITRYLATNPFRTRASRRRCAPSARPSFQALPDHLGENGYRNETSGASVLHRGLAADKGLFPWLKKRPDVAADFQSLMGVPKKGNGLDVVPLDACVSAAHRDPVLVDIGGNTQHQPARLIWTGARYYYLRAILHNWNDYKAAHILSSITPALSAGSQVLIDEVAVPETGAPGREARPAYVDALQRRRDHRAAVGHPLGPRGPENREGRAARARLRGCVIFAERKD</sequence>
<dbReference type="Gene3D" id="3.40.50.150">
    <property type="entry name" value="Vaccinia Virus protein VP39"/>
    <property type="match status" value="1"/>
</dbReference>
<reference evidence="2" key="2">
    <citation type="submission" date="2023-05" db="EMBL/GenBank/DDBJ databases">
        <authorList>
            <consortium name="Lawrence Berkeley National Laboratory"/>
            <person name="Steindorff A."/>
            <person name="Hensen N."/>
            <person name="Bonometti L."/>
            <person name="Westerberg I."/>
            <person name="Brannstrom I.O."/>
            <person name="Guillou S."/>
            <person name="Cros-Aarteil S."/>
            <person name="Calhoun S."/>
            <person name="Haridas S."/>
            <person name="Kuo A."/>
            <person name="Mondo S."/>
            <person name="Pangilinan J."/>
            <person name="Riley R."/>
            <person name="Labutti K."/>
            <person name="Andreopoulos B."/>
            <person name="Lipzen A."/>
            <person name="Chen C."/>
            <person name="Yanf M."/>
            <person name="Daum C."/>
            <person name="Ng V."/>
            <person name="Clum A."/>
            <person name="Ohm R."/>
            <person name="Martin F."/>
            <person name="Silar P."/>
            <person name="Natvig D."/>
            <person name="Lalanne C."/>
            <person name="Gautier V."/>
            <person name="Ament-Velasquez S.L."/>
            <person name="Kruys A."/>
            <person name="Hutchinson M.I."/>
            <person name="Powell A.J."/>
            <person name="Barry K."/>
            <person name="Miller A.N."/>
            <person name="Grigoriev I.V."/>
            <person name="Debuchy R."/>
            <person name="Gladieux P."/>
            <person name="Thoren M.H."/>
            <person name="Johannesson H."/>
        </authorList>
    </citation>
    <scope>NUCLEOTIDE SEQUENCE</scope>
    <source>
        <strain evidence="2">CBS 731.68</strain>
    </source>
</reference>
<comment type="caution">
    <text evidence="2">The sequence shown here is derived from an EMBL/GenBank/DDBJ whole genome shotgun (WGS) entry which is preliminary data.</text>
</comment>
<dbReference type="EMBL" id="MU853246">
    <property type="protein sequence ID" value="KAK4119628.1"/>
    <property type="molecule type" value="Genomic_DNA"/>
</dbReference>
<name>A0AAN6TS55_9PEZI</name>
<dbReference type="PANTHER" id="PTHR43712:SF4">
    <property type="entry name" value="O-METHYLTRANSFERASE DOMAIN-CONTAINING PROTEIN"/>
    <property type="match status" value="1"/>
</dbReference>
<organism evidence="2 3">
    <name type="scientific">Parathielavia appendiculata</name>
    <dbReference type="NCBI Taxonomy" id="2587402"/>
    <lineage>
        <taxon>Eukaryota</taxon>
        <taxon>Fungi</taxon>
        <taxon>Dikarya</taxon>
        <taxon>Ascomycota</taxon>
        <taxon>Pezizomycotina</taxon>
        <taxon>Sordariomycetes</taxon>
        <taxon>Sordariomycetidae</taxon>
        <taxon>Sordariales</taxon>
        <taxon>Chaetomiaceae</taxon>
        <taxon>Parathielavia</taxon>
    </lineage>
</organism>
<dbReference type="InterPro" id="IPR029063">
    <property type="entry name" value="SAM-dependent_MTases_sf"/>
</dbReference>
<accession>A0AAN6TS55</accession>